<evidence type="ECO:0000313" key="1">
    <source>
        <dbReference type="EMBL" id="CEK51472.1"/>
    </source>
</evidence>
<reference evidence="1" key="1">
    <citation type="submission" date="2014-12" db="EMBL/GenBank/DDBJ databases">
        <title>Insight into the proteome of Arion vulgaris.</title>
        <authorList>
            <person name="Aradska J."/>
            <person name="Bulat T."/>
            <person name="Smidak R."/>
            <person name="Sarate P."/>
            <person name="Gangsoo J."/>
            <person name="Sialana F."/>
            <person name="Bilban M."/>
            <person name="Lubec G."/>
        </authorList>
    </citation>
    <scope>NUCLEOTIDE SEQUENCE</scope>
    <source>
        <tissue evidence="1">Skin</tissue>
    </source>
</reference>
<accession>A0A0B6Y5B3</accession>
<dbReference type="EMBL" id="HACG01004607">
    <property type="protein sequence ID" value="CEK51472.1"/>
    <property type="molecule type" value="Transcribed_RNA"/>
</dbReference>
<protein>
    <submittedName>
        <fullName evidence="1">Uncharacterized protein</fullName>
    </submittedName>
</protein>
<name>A0A0B6Y5B3_9EUPU</name>
<organism evidence="1">
    <name type="scientific">Arion vulgaris</name>
    <dbReference type="NCBI Taxonomy" id="1028688"/>
    <lineage>
        <taxon>Eukaryota</taxon>
        <taxon>Metazoa</taxon>
        <taxon>Spiralia</taxon>
        <taxon>Lophotrochozoa</taxon>
        <taxon>Mollusca</taxon>
        <taxon>Gastropoda</taxon>
        <taxon>Heterobranchia</taxon>
        <taxon>Euthyneura</taxon>
        <taxon>Panpulmonata</taxon>
        <taxon>Eupulmonata</taxon>
        <taxon>Stylommatophora</taxon>
        <taxon>Helicina</taxon>
        <taxon>Arionoidea</taxon>
        <taxon>Arionidae</taxon>
        <taxon>Arion</taxon>
    </lineage>
</organism>
<dbReference type="AlphaFoldDB" id="A0A0B6Y5B3"/>
<gene>
    <name evidence="1" type="primary">ORF13508</name>
</gene>
<feature type="non-terminal residue" evidence="1">
    <location>
        <position position="50"/>
    </location>
</feature>
<proteinExistence type="predicted"/>
<sequence>MSSLANEHLCIETSFVVSFLEVGSFLDLFTIQLFILELSIVLPHVHDGII</sequence>